<evidence type="ECO:0000313" key="2">
    <source>
        <dbReference type="EMBL" id="KIC70833.1"/>
    </source>
</evidence>
<keyword evidence="1" id="KW-0812">Transmembrane</keyword>
<proteinExistence type="predicted"/>
<gene>
    <name evidence="2" type="ORF">DB44_FM00070</name>
</gene>
<organism evidence="2 3">
    <name type="scientific">Candidatus Protochlamydia amoebophila</name>
    <dbReference type="NCBI Taxonomy" id="362787"/>
    <lineage>
        <taxon>Bacteria</taxon>
        <taxon>Pseudomonadati</taxon>
        <taxon>Chlamydiota</taxon>
        <taxon>Chlamydiia</taxon>
        <taxon>Parachlamydiales</taxon>
        <taxon>Parachlamydiaceae</taxon>
        <taxon>Candidatus Protochlamydia</taxon>
    </lineage>
</organism>
<sequence length="294" mass="34716">MRLSYPLAKIIFFIHPRVDMNVLPLVFMLILMTAVITVEKLEKFKSTVIVQRQYQVYLEEDERQALNLHQRNLYAEYEPSQRQLSFTMFFNKENREKNPEVFRQIRQITEDLIKVLYGQAAFYKKLESQRPNFVHEMLDDFMAAAEKLNKINKIRQIEDIQRIRLEDPVLQQAFYHILKGTITKKKLKELQTKEGTDEKIVLSQRNQEKGYYSLLNFIKHTEKPQIEIQLASQELLLAIFGNEEIVEAILIKRNENSADIGAQFIEAFKGKQKPGISNELLNFKLTKTDKKPYD</sequence>
<reference evidence="2 3" key="1">
    <citation type="journal article" date="2014" name="Mol. Biol. Evol.">
        <title>Massive expansion of Ubiquitination-related gene families within the Chlamydiae.</title>
        <authorList>
            <person name="Domman D."/>
            <person name="Collingro A."/>
            <person name="Lagkouvardos I."/>
            <person name="Gehre L."/>
            <person name="Weinmaier T."/>
            <person name="Rattei T."/>
            <person name="Subtil A."/>
            <person name="Horn M."/>
        </authorList>
    </citation>
    <scope>NUCLEOTIDE SEQUENCE [LARGE SCALE GENOMIC DNA]</scope>
    <source>
        <strain evidence="2 3">EI2</strain>
    </source>
</reference>
<name>A0A0C1H7B4_9BACT</name>
<evidence type="ECO:0000313" key="3">
    <source>
        <dbReference type="Proteomes" id="UP000031465"/>
    </source>
</evidence>
<comment type="caution">
    <text evidence="2">The sequence shown here is derived from an EMBL/GenBank/DDBJ whole genome shotgun (WGS) entry which is preliminary data.</text>
</comment>
<dbReference type="PATRIC" id="fig|362787.3.peg.1971"/>
<dbReference type="AlphaFoldDB" id="A0A0C1H7B4"/>
<dbReference type="EMBL" id="JSAN01000134">
    <property type="protein sequence ID" value="KIC70833.1"/>
    <property type="molecule type" value="Genomic_DNA"/>
</dbReference>
<evidence type="ECO:0000256" key="1">
    <source>
        <dbReference type="SAM" id="Phobius"/>
    </source>
</evidence>
<accession>A0A0C1H7B4</accession>
<keyword evidence="1" id="KW-1133">Transmembrane helix</keyword>
<feature type="transmembrane region" description="Helical" evidence="1">
    <location>
        <begin position="20"/>
        <end position="38"/>
    </location>
</feature>
<keyword evidence="1" id="KW-0472">Membrane</keyword>
<protein>
    <submittedName>
        <fullName evidence="2">Uncharacterized protein</fullName>
    </submittedName>
</protein>
<dbReference type="Proteomes" id="UP000031465">
    <property type="component" value="Unassembled WGS sequence"/>
</dbReference>